<comment type="cofactor">
    <cofactor evidence="1">
        <name>FAD</name>
        <dbReference type="ChEBI" id="CHEBI:57692"/>
    </cofactor>
</comment>
<dbReference type="GO" id="GO:0008682">
    <property type="term" value="F:3-demethoxyubiquinol 3-hydroxylase activity"/>
    <property type="evidence" value="ECO:0007669"/>
    <property type="project" value="UniProtKB-EC"/>
</dbReference>
<dbReference type="PRINTS" id="PR00420">
    <property type="entry name" value="RNGMNOXGNASE"/>
</dbReference>
<dbReference type="Pfam" id="PF01494">
    <property type="entry name" value="FAD_binding_3"/>
    <property type="match status" value="1"/>
</dbReference>
<dbReference type="AlphaFoldDB" id="A0AAU9C4V3"/>
<comment type="subunit">
    <text evidence="8">Component of the Ubi complex metabolon, which regroups five ubiquinone biosynthesis proteins (UbiE, UbiF, UbiG, UbiH and UbiI) and two accessory factors (UbiK and the lipid-binding protein UbiJ).</text>
</comment>
<evidence type="ECO:0000313" key="11">
    <source>
        <dbReference type="Proteomes" id="UP001321450"/>
    </source>
</evidence>
<dbReference type="InterPro" id="IPR002938">
    <property type="entry name" value="FAD-bd"/>
</dbReference>
<dbReference type="Gene3D" id="3.50.50.60">
    <property type="entry name" value="FAD/NAD(P)-binding domain"/>
    <property type="match status" value="2"/>
</dbReference>
<gene>
    <name evidence="10" type="ORF">MIN45_P0557</name>
</gene>
<proteinExistence type="inferred from homology"/>
<dbReference type="InterPro" id="IPR018168">
    <property type="entry name" value="Ubi_Hdrlase_CS"/>
</dbReference>
<evidence type="ECO:0000259" key="9">
    <source>
        <dbReference type="Pfam" id="PF01494"/>
    </source>
</evidence>
<keyword evidence="5" id="KW-0274">FAD</keyword>
<dbReference type="InterPro" id="IPR051205">
    <property type="entry name" value="UbiH/COQ6_monooxygenase"/>
</dbReference>
<dbReference type="PANTHER" id="PTHR43876:SF10">
    <property type="entry name" value="3-DEMETHOXYUBIQUINOL 3-HYDROXYLASE"/>
    <property type="match status" value="1"/>
</dbReference>
<dbReference type="GO" id="GO:0071949">
    <property type="term" value="F:FAD binding"/>
    <property type="evidence" value="ECO:0007669"/>
    <property type="project" value="InterPro"/>
</dbReference>
<dbReference type="NCBIfam" id="TIGR01988">
    <property type="entry name" value="Ubi-OHases"/>
    <property type="match status" value="1"/>
</dbReference>
<dbReference type="PANTHER" id="PTHR43876">
    <property type="entry name" value="UBIQUINONE BIOSYNTHESIS MONOOXYGENASE COQ6, MITOCHONDRIAL"/>
    <property type="match status" value="1"/>
</dbReference>
<evidence type="ECO:0000256" key="1">
    <source>
        <dbReference type="ARBA" id="ARBA00001974"/>
    </source>
</evidence>
<feature type="domain" description="FAD-binding" evidence="9">
    <location>
        <begin position="5"/>
        <end position="338"/>
    </location>
</feature>
<keyword evidence="7" id="KW-0503">Monooxygenase</keyword>
<accession>A0AAU9C4V3</accession>
<dbReference type="InterPro" id="IPR010971">
    <property type="entry name" value="UbiH/COQ6"/>
</dbReference>
<keyword evidence="4" id="KW-0285">Flavoprotein</keyword>
<reference evidence="11" key="1">
    <citation type="journal article" date="2024" name="Int. J. Syst. Evol. Microbiol.">
        <title>Methylomarinovum tepidoasis sp. nov., a moderately thermophilic methanotroph of the family Methylothermaceae isolated from a deep-sea hydrothermal field.</title>
        <authorList>
            <person name="Hirayama H."/>
            <person name="Takaki Y."/>
            <person name="Abe M."/>
            <person name="Miyazaki M."/>
            <person name="Uematsu K."/>
            <person name="Matsui Y."/>
            <person name="Takai K."/>
        </authorList>
    </citation>
    <scope>NUCLEOTIDE SEQUENCE [LARGE SCALE GENOMIC DNA]</scope>
    <source>
        <strain evidence="11">IN45</strain>
    </source>
</reference>
<dbReference type="GO" id="GO:0006744">
    <property type="term" value="P:ubiquinone biosynthetic process"/>
    <property type="evidence" value="ECO:0007669"/>
    <property type="project" value="InterPro"/>
</dbReference>
<evidence type="ECO:0000256" key="7">
    <source>
        <dbReference type="ARBA" id="ARBA00023033"/>
    </source>
</evidence>
<evidence type="ECO:0000256" key="3">
    <source>
        <dbReference type="ARBA" id="ARBA00005349"/>
    </source>
</evidence>
<dbReference type="KEGG" id="meiy:MIN45_P0557"/>
<keyword evidence="11" id="KW-1185">Reference proteome</keyword>
<organism evidence="10 11">
    <name type="scientific">Methylomarinovum tepidoasis</name>
    <dbReference type="NCBI Taxonomy" id="2840183"/>
    <lineage>
        <taxon>Bacteria</taxon>
        <taxon>Pseudomonadati</taxon>
        <taxon>Pseudomonadota</taxon>
        <taxon>Gammaproteobacteria</taxon>
        <taxon>Methylococcales</taxon>
        <taxon>Methylothermaceae</taxon>
        <taxon>Methylomarinovum</taxon>
    </lineage>
</organism>
<sequence>MADTYDVIIVGGGMVGATLAASLGQTPLKVAVIEGRRPQPFDPAQPLDLRVSAISIASRRILEGIGAWENIAAMRLCPFRRMKVWEMTDGTEFRSRDVQYPELGYIIENRLVQLGVWERLAALDNVERLCPVRPRRIDYGPEGCEIVLEDGRSLQGRLLVAADGARSQARQAAGIGVTAWDYEQSALVLTVETAYGQQDITWQRFTPEGPQAFLPLPGPHASLVWYQKPEEVRRLQALGDGELLDALYAAFPRELGDVVRILDRGSFPLRRQHAQRYVKPGVALVGDAAHTIHPLAGQGVNIGLLDAAALAQVLAAAHQAGRDIGALKVLQEYEAMRRRDNLTMMTTMDLFYRVFSNASLPLKLVRNLGLSLAQRLYPARLAVMRYAMGLDGNLPRLARGESLTT</sequence>
<name>A0AAU9C4V3_9GAMM</name>
<protein>
    <submittedName>
        <fullName evidence="10">3-demethoxyubiquinol 3-hydroxylase</fullName>
        <ecNumber evidence="10">1.14.99.60</ecNumber>
    </submittedName>
</protein>
<evidence type="ECO:0000256" key="2">
    <source>
        <dbReference type="ARBA" id="ARBA00004749"/>
    </source>
</evidence>
<comment type="similarity">
    <text evidence="3">Belongs to the UbiH/COQ6 family.</text>
</comment>
<dbReference type="PROSITE" id="PS01304">
    <property type="entry name" value="UBIH"/>
    <property type="match status" value="1"/>
</dbReference>
<comment type="pathway">
    <text evidence="2">Cofactor biosynthesis; ubiquinone biosynthesis.</text>
</comment>
<dbReference type="EMBL" id="AP024718">
    <property type="protein sequence ID" value="BCX88189.1"/>
    <property type="molecule type" value="Genomic_DNA"/>
</dbReference>
<dbReference type="FunFam" id="3.50.50.60:FF:000021">
    <property type="entry name" value="Ubiquinone biosynthesis monooxygenase COQ6"/>
    <property type="match status" value="1"/>
</dbReference>
<evidence type="ECO:0000313" key="10">
    <source>
        <dbReference type="EMBL" id="BCX88189.1"/>
    </source>
</evidence>
<dbReference type="RefSeq" id="WP_286293266.1">
    <property type="nucleotide sequence ID" value="NZ_AP024718.1"/>
</dbReference>
<evidence type="ECO:0000256" key="4">
    <source>
        <dbReference type="ARBA" id="ARBA00022630"/>
    </source>
</evidence>
<evidence type="ECO:0000256" key="6">
    <source>
        <dbReference type="ARBA" id="ARBA00023002"/>
    </source>
</evidence>
<dbReference type="Proteomes" id="UP001321450">
    <property type="component" value="Chromosome"/>
</dbReference>
<dbReference type="SUPFAM" id="SSF51905">
    <property type="entry name" value="FAD/NAD(P)-binding domain"/>
    <property type="match status" value="1"/>
</dbReference>
<dbReference type="GO" id="GO:0110142">
    <property type="term" value="C:ubiquinone biosynthesis complex"/>
    <property type="evidence" value="ECO:0007669"/>
    <property type="project" value="UniProtKB-ARBA"/>
</dbReference>
<dbReference type="EC" id="1.14.99.60" evidence="10"/>
<keyword evidence="6 10" id="KW-0560">Oxidoreductase</keyword>
<evidence type="ECO:0000256" key="5">
    <source>
        <dbReference type="ARBA" id="ARBA00022827"/>
    </source>
</evidence>
<evidence type="ECO:0000256" key="8">
    <source>
        <dbReference type="ARBA" id="ARBA00065734"/>
    </source>
</evidence>
<dbReference type="InterPro" id="IPR036188">
    <property type="entry name" value="FAD/NAD-bd_sf"/>
</dbReference>